<dbReference type="STRING" id="665467.SAMN02982931_01812"/>
<sequence>MTMETTARPVAPPALPPRDWSRTAFNLLVWGGLVAGLTWAWAPAEMFRVVNLFTDAGNMAEYASGFLDPNFRDLDYYFDEIILTVQIAIWGTLLAVIAAVPFGILSANNMAPWWIYQPVRRLMDAFRAINELVFAVLFVVAVGLGPFAGVMALFVHTTGVLAKLFSEAVEAIDPRPVEGIRATGATKLQEVVFGVIPQVLPLWISFSLYRFESNVRSATVLGLVGAGGIGQVLFESIRGFYYAETAAILIVVVVTVTVVDLISQQLRKLVI</sequence>
<dbReference type="PROSITE" id="PS50928">
    <property type="entry name" value="ABC_TM1"/>
    <property type="match status" value="1"/>
</dbReference>
<dbReference type="SUPFAM" id="SSF161098">
    <property type="entry name" value="MetI-like"/>
    <property type="match status" value="1"/>
</dbReference>
<reference evidence="9 10" key="1">
    <citation type="submission" date="2016-10" db="EMBL/GenBank/DDBJ databases">
        <authorList>
            <person name="de Groot N.N."/>
        </authorList>
    </citation>
    <scope>NUCLEOTIDE SEQUENCE [LARGE SCALE GENOMIC DNA]</scope>
    <source>
        <strain evidence="9 10">ATCC 35022</strain>
    </source>
</reference>
<dbReference type="GO" id="GO:0005886">
    <property type="term" value="C:plasma membrane"/>
    <property type="evidence" value="ECO:0007669"/>
    <property type="project" value="UniProtKB-SubCell"/>
</dbReference>
<dbReference type="InterPro" id="IPR035906">
    <property type="entry name" value="MetI-like_sf"/>
</dbReference>
<protein>
    <submittedName>
        <fullName evidence="9">Phosphonate transport system permease protein</fullName>
    </submittedName>
</protein>
<keyword evidence="3" id="KW-1003">Cell membrane</keyword>
<dbReference type="InterPro" id="IPR005769">
    <property type="entry name" value="PhnE/PtxC"/>
</dbReference>
<dbReference type="EMBL" id="FMXQ01000003">
    <property type="protein sequence ID" value="SDB23683.1"/>
    <property type="molecule type" value="Genomic_DNA"/>
</dbReference>
<dbReference type="Proteomes" id="UP000199071">
    <property type="component" value="Unassembled WGS sequence"/>
</dbReference>
<evidence type="ECO:0000259" key="8">
    <source>
        <dbReference type="PROSITE" id="PS50928"/>
    </source>
</evidence>
<keyword evidence="6 7" id="KW-0472">Membrane</keyword>
<proteinExistence type="inferred from homology"/>
<evidence type="ECO:0000256" key="7">
    <source>
        <dbReference type="RuleBase" id="RU363032"/>
    </source>
</evidence>
<feature type="transmembrane region" description="Helical" evidence="7">
    <location>
        <begin position="87"/>
        <end position="111"/>
    </location>
</feature>
<feature type="transmembrane region" description="Helical" evidence="7">
    <location>
        <begin position="24"/>
        <end position="42"/>
    </location>
</feature>
<dbReference type="Gene3D" id="1.10.3720.10">
    <property type="entry name" value="MetI-like"/>
    <property type="match status" value="1"/>
</dbReference>
<feature type="transmembrane region" description="Helical" evidence="7">
    <location>
        <begin position="240"/>
        <end position="262"/>
    </location>
</feature>
<evidence type="ECO:0000313" key="10">
    <source>
        <dbReference type="Proteomes" id="UP000199071"/>
    </source>
</evidence>
<keyword evidence="4 7" id="KW-0812">Transmembrane</keyword>
<gene>
    <name evidence="9" type="ORF">SAMN02982931_01812</name>
</gene>
<evidence type="ECO:0000256" key="3">
    <source>
        <dbReference type="ARBA" id="ARBA00022475"/>
    </source>
</evidence>
<feature type="transmembrane region" description="Helical" evidence="7">
    <location>
        <begin position="132"/>
        <end position="155"/>
    </location>
</feature>
<dbReference type="AlphaFoldDB" id="A0A1G6BSS9"/>
<evidence type="ECO:0000256" key="1">
    <source>
        <dbReference type="ARBA" id="ARBA00004651"/>
    </source>
</evidence>
<comment type="similarity">
    <text evidence="7">Belongs to the binding-protein-dependent transport system permease family.</text>
</comment>
<dbReference type="InterPro" id="IPR000515">
    <property type="entry name" value="MetI-like"/>
</dbReference>
<keyword evidence="2 7" id="KW-0813">Transport</keyword>
<dbReference type="PANTHER" id="PTHR30043:SF1">
    <property type="entry name" value="ABC TRANSPORT SYSTEM PERMEASE PROTEIN P69"/>
    <property type="match status" value="1"/>
</dbReference>
<keyword evidence="5 7" id="KW-1133">Transmembrane helix</keyword>
<dbReference type="Pfam" id="PF00528">
    <property type="entry name" value="BPD_transp_1"/>
    <property type="match status" value="1"/>
</dbReference>
<evidence type="ECO:0000313" key="9">
    <source>
        <dbReference type="EMBL" id="SDB23683.1"/>
    </source>
</evidence>
<organism evidence="9 10">
    <name type="scientific">Bauldia litoralis</name>
    <dbReference type="NCBI Taxonomy" id="665467"/>
    <lineage>
        <taxon>Bacteria</taxon>
        <taxon>Pseudomonadati</taxon>
        <taxon>Pseudomonadota</taxon>
        <taxon>Alphaproteobacteria</taxon>
        <taxon>Hyphomicrobiales</taxon>
        <taxon>Kaistiaceae</taxon>
        <taxon>Bauldia</taxon>
    </lineage>
</organism>
<dbReference type="NCBIfam" id="TIGR01097">
    <property type="entry name" value="PhnE"/>
    <property type="match status" value="1"/>
</dbReference>
<evidence type="ECO:0000256" key="2">
    <source>
        <dbReference type="ARBA" id="ARBA00022448"/>
    </source>
</evidence>
<dbReference type="PANTHER" id="PTHR30043">
    <property type="entry name" value="PHOSPHONATES TRANSPORT SYSTEM PERMEASE PROTEIN"/>
    <property type="match status" value="1"/>
</dbReference>
<evidence type="ECO:0000256" key="4">
    <source>
        <dbReference type="ARBA" id="ARBA00022692"/>
    </source>
</evidence>
<name>A0A1G6BSS9_9HYPH</name>
<evidence type="ECO:0000256" key="5">
    <source>
        <dbReference type="ARBA" id="ARBA00022989"/>
    </source>
</evidence>
<feature type="domain" description="ABC transmembrane type-1" evidence="8">
    <location>
        <begin position="81"/>
        <end position="263"/>
    </location>
</feature>
<comment type="subcellular location">
    <subcellularLocation>
        <location evidence="1 7">Cell membrane</location>
        <topology evidence="1 7">Multi-pass membrane protein</topology>
    </subcellularLocation>
</comment>
<dbReference type="OrthoDB" id="9808005at2"/>
<dbReference type="GO" id="GO:0015416">
    <property type="term" value="F:ABC-type phosphonate transporter activity"/>
    <property type="evidence" value="ECO:0007669"/>
    <property type="project" value="InterPro"/>
</dbReference>
<accession>A0A1G6BSS9</accession>
<evidence type="ECO:0000256" key="6">
    <source>
        <dbReference type="ARBA" id="ARBA00023136"/>
    </source>
</evidence>
<keyword evidence="10" id="KW-1185">Reference proteome</keyword>